<reference evidence="2" key="1">
    <citation type="submission" date="2022-07" db="EMBL/GenBank/DDBJ databases">
        <title>The genome of Lyophyllum shimeji provides insight into the initial evolution of ectomycorrhizal fungal genome.</title>
        <authorList>
            <person name="Kobayashi Y."/>
            <person name="Shibata T."/>
            <person name="Hirakawa H."/>
            <person name="Shigenobu S."/>
            <person name="Nishiyama T."/>
            <person name="Yamada A."/>
            <person name="Hasebe M."/>
            <person name="Kawaguchi M."/>
        </authorList>
    </citation>
    <scope>NUCLEOTIDE SEQUENCE</scope>
    <source>
        <strain evidence="2">AT787</strain>
    </source>
</reference>
<sequence length="237" mass="25938">MSTQAPALESLVCSIVPGARDNRHLRDELVSHCQDILASHIGHSQEPDLGYLADQIKRHLLQSSSSGAAALKFTNLLSRLLEQPVLSRKHASVLFLQSLASSRQPQTSTSFLPSLAPPPPPRHSSTPSPVDPTSRTRAPKGKTKAELLKEYRAKIGLTHLPEALLLRDALYLLQGISGKYVQFSLHDDANLDNTLVFVDDARYVISAPTKALIHRLSEVGCWNDRTKPLSSPAIATY</sequence>
<accession>A0A9P3PE70</accession>
<dbReference type="Proteomes" id="UP001063166">
    <property type="component" value="Unassembled WGS sequence"/>
</dbReference>
<dbReference type="AlphaFoldDB" id="A0A9P3PE70"/>
<name>A0A9P3PE70_LYOSH</name>
<keyword evidence="3" id="KW-1185">Reference proteome</keyword>
<dbReference type="EMBL" id="BRPK01000001">
    <property type="protein sequence ID" value="GLB33854.1"/>
    <property type="molecule type" value="Genomic_DNA"/>
</dbReference>
<protein>
    <submittedName>
        <fullName evidence="2">Gamma-tubulin complex DGRIP91 SPC98 component</fullName>
    </submittedName>
</protein>
<dbReference type="OrthoDB" id="3265614at2759"/>
<gene>
    <name evidence="2" type="primary">SPC98</name>
    <name evidence="2" type="ORF">LshimejAT787_0107380</name>
</gene>
<organism evidence="2 3">
    <name type="scientific">Lyophyllum shimeji</name>
    <name type="common">Hon-shimeji</name>
    <name type="synonym">Tricholoma shimeji</name>
    <dbReference type="NCBI Taxonomy" id="47721"/>
    <lineage>
        <taxon>Eukaryota</taxon>
        <taxon>Fungi</taxon>
        <taxon>Dikarya</taxon>
        <taxon>Basidiomycota</taxon>
        <taxon>Agaricomycotina</taxon>
        <taxon>Agaricomycetes</taxon>
        <taxon>Agaricomycetidae</taxon>
        <taxon>Agaricales</taxon>
        <taxon>Tricholomatineae</taxon>
        <taxon>Lyophyllaceae</taxon>
        <taxon>Lyophyllum</taxon>
    </lineage>
</organism>
<evidence type="ECO:0000313" key="2">
    <source>
        <dbReference type="EMBL" id="GLB33854.1"/>
    </source>
</evidence>
<feature type="region of interest" description="Disordered" evidence="1">
    <location>
        <begin position="106"/>
        <end position="143"/>
    </location>
</feature>
<proteinExistence type="predicted"/>
<evidence type="ECO:0000313" key="3">
    <source>
        <dbReference type="Proteomes" id="UP001063166"/>
    </source>
</evidence>
<evidence type="ECO:0000256" key="1">
    <source>
        <dbReference type="SAM" id="MobiDB-lite"/>
    </source>
</evidence>
<comment type="caution">
    <text evidence="2">The sequence shown here is derived from an EMBL/GenBank/DDBJ whole genome shotgun (WGS) entry which is preliminary data.</text>
</comment>